<dbReference type="PANTHER" id="PTHR37828">
    <property type="entry name" value="GSR2449 PROTEIN"/>
    <property type="match status" value="1"/>
</dbReference>
<dbReference type="Pfam" id="PF03795">
    <property type="entry name" value="YCII"/>
    <property type="match status" value="1"/>
</dbReference>
<evidence type="ECO:0000256" key="1">
    <source>
        <dbReference type="ARBA" id="ARBA00007689"/>
    </source>
</evidence>
<protein>
    <submittedName>
        <fullName evidence="3">YciI family protein</fullName>
    </submittedName>
</protein>
<dbReference type="InterPro" id="IPR011008">
    <property type="entry name" value="Dimeric_a/b-barrel"/>
</dbReference>
<dbReference type="InterPro" id="IPR005545">
    <property type="entry name" value="YCII"/>
</dbReference>
<gene>
    <name evidence="3" type="ORF">ACFOWZ_41810</name>
</gene>
<organism evidence="3 4">
    <name type="scientific">Lentzea rhizosphaerae</name>
    <dbReference type="NCBI Taxonomy" id="2041025"/>
    <lineage>
        <taxon>Bacteria</taxon>
        <taxon>Bacillati</taxon>
        <taxon>Actinomycetota</taxon>
        <taxon>Actinomycetes</taxon>
        <taxon>Pseudonocardiales</taxon>
        <taxon>Pseudonocardiaceae</taxon>
        <taxon>Lentzea</taxon>
    </lineage>
</organism>
<comment type="caution">
    <text evidence="3">The sequence shown here is derived from an EMBL/GenBank/DDBJ whole genome shotgun (WGS) entry which is preliminary data.</text>
</comment>
<evidence type="ECO:0000313" key="3">
    <source>
        <dbReference type="EMBL" id="MFC3898044.1"/>
    </source>
</evidence>
<proteinExistence type="inferred from homology"/>
<feature type="domain" description="YCII-related" evidence="2">
    <location>
        <begin position="1"/>
        <end position="81"/>
    </location>
</feature>
<dbReference type="PANTHER" id="PTHR37828:SF1">
    <property type="entry name" value="YCII-RELATED DOMAIN-CONTAINING PROTEIN"/>
    <property type="match status" value="1"/>
</dbReference>
<evidence type="ECO:0000259" key="2">
    <source>
        <dbReference type="Pfam" id="PF03795"/>
    </source>
</evidence>
<dbReference type="EMBL" id="JBHRZI010000046">
    <property type="protein sequence ID" value="MFC3898044.1"/>
    <property type="molecule type" value="Genomic_DNA"/>
</dbReference>
<keyword evidence="4" id="KW-1185">Reference proteome</keyword>
<sequence length="101" mass="11595">MFIVLLKYVAPLEQIDYALPDHREWVEKQYERGYFLASGRQVPRVGGVIITRPMPRGKLEALLATDPWASQNLVKYEITEFEATRTAPELVKLNEAVALQH</sequence>
<dbReference type="RefSeq" id="WP_030472949.1">
    <property type="nucleotide sequence ID" value="NZ_JBHRZI010000046.1"/>
</dbReference>
<name>A0ABV8C7S0_9PSEU</name>
<accession>A0ABV8C7S0</accession>
<reference evidence="4" key="1">
    <citation type="journal article" date="2019" name="Int. J. Syst. Evol. Microbiol.">
        <title>The Global Catalogue of Microorganisms (GCM) 10K type strain sequencing project: providing services to taxonomists for standard genome sequencing and annotation.</title>
        <authorList>
            <consortium name="The Broad Institute Genomics Platform"/>
            <consortium name="The Broad Institute Genome Sequencing Center for Infectious Disease"/>
            <person name="Wu L."/>
            <person name="Ma J."/>
        </authorList>
    </citation>
    <scope>NUCLEOTIDE SEQUENCE [LARGE SCALE GENOMIC DNA]</scope>
    <source>
        <strain evidence="4">CGMCC 4.7405</strain>
    </source>
</reference>
<comment type="similarity">
    <text evidence="1">Belongs to the YciI family.</text>
</comment>
<dbReference type="Proteomes" id="UP001595690">
    <property type="component" value="Unassembled WGS sequence"/>
</dbReference>
<dbReference type="SUPFAM" id="SSF54909">
    <property type="entry name" value="Dimeric alpha+beta barrel"/>
    <property type="match status" value="1"/>
</dbReference>
<evidence type="ECO:0000313" key="4">
    <source>
        <dbReference type="Proteomes" id="UP001595690"/>
    </source>
</evidence>